<dbReference type="GO" id="GO:0046872">
    <property type="term" value="F:metal ion binding"/>
    <property type="evidence" value="ECO:0007669"/>
    <property type="project" value="UniProtKB-KW"/>
</dbReference>
<evidence type="ECO:0000256" key="6">
    <source>
        <dbReference type="ARBA" id="ARBA00022525"/>
    </source>
</evidence>
<dbReference type="Pfam" id="PF04389">
    <property type="entry name" value="Peptidase_M28"/>
    <property type="match status" value="1"/>
</dbReference>
<evidence type="ECO:0000313" key="22">
    <source>
        <dbReference type="EMBL" id="GAG57164.1"/>
    </source>
</evidence>
<sequence length="293" mass="32582">RPAYKMGGEIPGIGVSFEISSHMRRLAKGKSLKVRITDESRVIPDTKSANIICDLSGDGSKDDWIVVGGHFDGHDIAQGAMDNLSAAVVIMEVARTLKPYEGKFKRNIRFICFACEEIGVTGSTCYVDLHQDEMKDIAIMVNIELGGLAYKEGTQHAAFTVFQPPELKDALSAFADEINYPLKISDGTSAASDHWPFYMQGVPTIYMHAEASPQRLVVGRGWGHTTADTMDKVDHRNLQEGAMVAARLILRLANQEEKLANHTPLKTIIKHLEKKKMIKNLKIQKKWHPQSVR</sequence>
<dbReference type="GO" id="GO:0006508">
    <property type="term" value="P:proteolysis"/>
    <property type="evidence" value="ECO:0007669"/>
    <property type="project" value="UniProtKB-KW"/>
</dbReference>
<evidence type="ECO:0000256" key="4">
    <source>
        <dbReference type="ARBA" id="ARBA00004613"/>
    </source>
</evidence>
<dbReference type="GO" id="GO:0004180">
    <property type="term" value="F:carboxypeptidase activity"/>
    <property type="evidence" value="ECO:0007669"/>
    <property type="project" value="UniProtKB-KW"/>
</dbReference>
<dbReference type="GO" id="GO:0005764">
    <property type="term" value="C:lysosome"/>
    <property type="evidence" value="ECO:0007669"/>
    <property type="project" value="UniProtKB-SubCell"/>
</dbReference>
<comment type="subcellular location">
    <subcellularLocation>
        <location evidence="1">Endoplasmic reticulum</location>
    </subcellularLocation>
    <subcellularLocation>
        <location evidence="3">Golgi apparatus</location>
    </subcellularLocation>
    <subcellularLocation>
        <location evidence="2">Lysosome</location>
    </subcellularLocation>
    <subcellularLocation>
        <location evidence="4">Secreted</location>
    </subcellularLocation>
</comment>
<evidence type="ECO:0000256" key="13">
    <source>
        <dbReference type="ARBA" id="ARBA00022833"/>
    </source>
</evidence>
<evidence type="ECO:0000256" key="3">
    <source>
        <dbReference type="ARBA" id="ARBA00004555"/>
    </source>
</evidence>
<feature type="domain" description="Peptidase M28" evidence="21">
    <location>
        <begin position="50"/>
        <end position="247"/>
    </location>
</feature>
<dbReference type="PANTHER" id="PTHR12053">
    <property type="entry name" value="PROTEASE FAMILY M28 PLASMA GLUTAMATE CARBOXYPEPTIDASE-RELATED"/>
    <property type="match status" value="1"/>
</dbReference>
<dbReference type="GO" id="GO:0005783">
    <property type="term" value="C:endoplasmic reticulum"/>
    <property type="evidence" value="ECO:0007669"/>
    <property type="project" value="UniProtKB-SubCell"/>
</dbReference>
<keyword evidence="8" id="KW-0645">Protease</keyword>
<dbReference type="GO" id="GO:0005794">
    <property type="term" value="C:Golgi apparatus"/>
    <property type="evidence" value="ECO:0007669"/>
    <property type="project" value="UniProtKB-SubCell"/>
</dbReference>
<evidence type="ECO:0000256" key="5">
    <source>
        <dbReference type="ARBA" id="ARBA00014116"/>
    </source>
</evidence>
<evidence type="ECO:0000256" key="8">
    <source>
        <dbReference type="ARBA" id="ARBA00022670"/>
    </source>
</evidence>
<proteinExistence type="predicted"/>
<gene>
    <name evidence="22" type="ORF">S01H4_16821</name>
</gene>
<evidence type="ECO:0000259" key="21">
    <source>
        <dbReference type="Pfam" id="PF04389"/>
    </source>
</evidence>
<dbReference type="GO" id="GO:0070573">
    <property type="term" value="F:metallodipeptidase activity"/>
    <property type="evidence" value="ECO:0007669"/>
    <property type="project" value="InterPro"/>
</dbReference>
<dbReference type="SUPFAM" id="SSF53187">
    <property type="entry name" value="Zn-dependent exopeptidases"/>
    <property type="match status" value="1"/>
</dbReference>
<keyword evidence="16" id="KW-0865">Zymogen</keyword>
<dbReference type="PANTHER" id="PTHR12053:SF3">
    <property type="entry name" value="CARBOXYPEPTIDASE Q"/>
    <property type="match status" value="1"/>
</dbReference>
<comment type="caution">
    <text evidence="22">The sequence shown here is derived from an EMBL/GenBank/DDBJ whole genome shotgun (WGS) entry which is preliminary data.</text>
</comment>
<accession>X0YLM7</accession>
<reference evidence="22" key="1">
    <citation type="journal article" date="2014" name="Front. Microbiol.">
        <title>High frequency of phylogenetically diverse reductive dehalogenase-homologous genes in deep subseafloor sedimentary metagenomes.</title>
        <authorList>
            <person name="Kawai M."/>
            <person name="Futagami T."/>
            <person name="Toyoda A."/>
            <person name="Takaki Y."/>
            <person name="Nishi S."/>
            <person name="Hori S."/>
            <person name="Arai W."/>
            <person name="Tsubouchi T."/>
            <person name="Morono Y."/>
            <person name="Uchiyama I."/>
            <person name="Ito T."/>
            <person name="Fujiyama A."/>
            <person name="Inagaki F."/>
            <person name="Takami H."/>
        </authorList>
    </citation>
    <scope>NUCLEOTIDE SEQUENCE</scope>
    <source>
        <strain evidence="22">Expedition CK06-06</strain>
    </source>
</reference>
<dbReference type="EMBL" id="BART01007388">
    <property type="protein sequence ID" value="GAG57164.1"/>
    <property type="molecule type" value="Genomic_DNA"/>
</dbReference>
<keyword evidence="17" id="KW-0325">Glycoprotein</keyword>
<protein>
    <recommendedName>
        <fullName evidence="5">Carboxypeptidase Q</fullName>
    </recommendedName>
    <alternativeName>
        <fullName evidence="20">Plasma glutamate carboxypeptidase</fullName>
    </alternativeName>
</protein>
<keyword evidence="15" id="KW-0482">Metalloprotease</keyword>
<keyword evidence="9" id="KW-0479">Metal-binding</keyword>
<evidence type="ECO:0000256" key="14">
    <source>
        <dbReference type="ARBA" id="ARBA00023034"/>
    </source>
</evidence>
<keyword evidence="11" id="KW-0378">Hydrolase</keyword>
<organism evidence="22">
    <name type="scientific">marine sediment metagenome</name>
    <dbReference type="NCBI Taxonomy" id="412755"/>
    <lineage>
        <taxon>unclassified sequences</taxon>
        <taxon>metagenomes</taxon>
        <taxon>ecological metagenomes</taxon>
    </lineage>
</organism>
<evidence type="ECO:0000256" key="19">
    <source>
        <dbReference type="ARBA" id="ARBA00025833"/>
    </source>
</evidence>
<evidence type="ECO:0000256" key="20">
    <source>
        <dbReference type="ARBA" id="ARBA00033328"/>
    </source>
</evidence>
<feature type="non-terminal residue" evidence="22">
    <location>
        <position position="1"/>
    </location>
</feature>
<keyword evidence="7" id="KW-0121">Carboxypeptidase</keyword>
<evidence type="ECO:0000256" key="12">
    <source>
        <dbReference type="ARBA" id="ARBA00022824"/>
    </source>
</evidence>
<dbReference type="GO" id="GO:0005576">
    <property type="term" value="C:extracellular region"/>
    <property type="evidence" value="ECO:0007669"/>
    <property type="project" value="UniProtKB-SubCell"/>
</dbReference>
<keyword evidence="14" id="KW-0333">Golgi apparatus</keyword>
<evidence type="ECO:0000256" key="18">
    <source>
        <dbReference type="ARBA" id="ARBA00023228"/>
    </source>
</evidence>
<evidence type="ECO:0000256" key="1">
    <source>
        <dbReference type="ARBA" id="ARBA00004240"/>
    </source>
</evidence>
<keyword evidence="12" id="KW-0256">Endoplasmic reticulum</keyword>
<evidence type="ECO:0000256" key="9">
    <source>
        <dbReference type="ARBA" id="ARBA00022723"/>
    </source>
</evidence>
<evidence type="ECO:0000256" key="15">
    <source>
        <dbReference type="ARBA" id="ARBA00023049"/>
    </source>
</evidence>
<dbReference type="AlphaFoldDB" id="X0YLM7"/>
<dbReference type="InterPro" id="IPR007484">
    <property type="entry name" value="Peptidase_M28"/>
</dbReference>
<evidence type="ECO:0000256" key="7">
    <source>
        <dbReference type="ARBA" id="ARBA00022645"/>
    </source>
</evidence>
<keyword evidence="10" id="KW-0732">Signal</keyword>
<comment type="subunit">
    <text evidence="19">Homodimer. The monomeric form is inactive while the homodimer is active.</text>
</comment>
<evidence type="ECO:0000256" key="16">
    <source>
        <dbReference type="ARBA" id="ARBA00023145"/>
    </source>
</evidence>
<keyword evidence="18" id="KW-0458">Lysosome</keyword>
<name>X0YLM7_9ZZZZ</name>
<keyword evidence="13" id="KW-0862">Zinc</keyword>
<evidence type="ECO:0000256" key="10">
    <source>
        <dbReference type="ARBA" id="ARBA00022729"/>
    </source>
</evidence>
<dbReference type="Gene3D" id="3.40.630.10">
    <property type="entry name" value="Zn peptidases"/>
    <property type="match status" value="1"/>
</dbReference>
<evidence type="ECO:0000256" key="11">
    <source>
        <dbReference type="ARBA" id="ARBA00022801"/>
    </source>
</evidence>
<keyword evidence="6" id="KW-0964">Secreted</keyword>
<dbReference type="InterPro" id="IPR039866">
    <property type="entry name" value="CPQ"/>
</dbReference>
<evidence type="ECO:0000256" key="17">
    <source>
        <dbReference type="ARBA" id="ARBA00023180"/>
    </source>
</evidence>
<evidence type="ECO:0000256" key="2">
    <source>
        <dbReference type="ARBA" id="ARBA00004371"/>
    </source>
</evidence>